<keyword evidence="3" id="KW-1185">Reference proteome</keyword>
<evidence type="ECO:0000313" key="1">
    <source>
        <dbReference type="EMBL" id="QTD95734.1"/>
    </source>
</evidence>
<evidence type="ECO:0000313" key="3">
    <source>
        <dbReference type="Proteomes" id="UP000663908"/>
    </source>
</evidence>
<dbReference type="EMBL" id="CP071839">
    <property type="protein sequence ID" value="QTE03256.1"/>
    <property type="molecule type" value="Genomic_DNA"/>
</dbReference>
<dbReference type="Proteomes" id="UP000663908">
    <property type="component" value="Chromosome"/>
</dbReference>
<protein>
    <submittedName>
        <fullName evidence="1">Uncharacterized protein</fullName>
    </submittedName>
</protein>
<organism evidence="1 3">
    <name type="scientific">Streptomyces cyanogenus</name>
    <dbReference type="NCBI Taxonomy" id="80860"/>
    <lineage>
        <taxon>Bacteria</taxon>
        <taxon>Bacillati</taxon>
        <taxon>Actinomycetota</taxon>
        <taxon>Actinomycetes</taxon>
        <taxon>Kitasatosporales</taxon>
        <taxon>Streptomycetaceae</taxon>
        <taxon>Streptomyces</taxon>
    </lineage>
</organism>
<sequence length="198" mass="21841">MLIREATFTVDLGEHGYLIGFDDDYDFPPEMPFGWRCGPATQAIAVVLPTTDTGPLQMTVQVHDGPPGPEPGDGWEPAEEMSLLADVPTLYLATIGQGDFWDAWPEEQPPLEAPPPTVDSGGWVRMRLYCHVDDPEPGIGDHGERHLVQLWPAPQMPPVHPDISEADRQARADYAADMAKPVEDYTATYPYPYGDEAN</sequence>
<proteinExistence type="predicted"/>
<name>A0ABX7TH65_STRCY</name>
<reference evidence="1 3" key="1">
    <citation type="submission" date="2021-03" db="EMBL/GenBank/DDBJ databases">
        <title>Complete genome sequence of Streptomyces cyanogenus S136, producer of anticancer angucycline landomycin A.</title>
        <authorList>
            <person name="Hrab P."/>
            <person name="Ruckert C."/>
            <person name="Busche T."/>
            <person name="Ostash I."/>
            <person name="Kalinowski J."/>
            <person name="Fedorenko V."/>
            <person name="Yushchuk O."/>
            <person name="Ostash B."/>
        </authorList>
    </citation>
    <scope>NUCLEOTIDE SEQUENCE [LARGE SCALE GENOMIC DNA]</scope>
    <source>
        <strain evidence="1 3">S136</strain>
    </source>
</reference>
<evidence type="ECO:0000313" key="2">
    <source>
        <dbReference type="EMBL" id="QTE03256.1"/>
    </source>
</evidence>
<dbReference type="RefSeq" id="WP_208029845.1">
    <property type="nucleotide sequence ID" value="NZ_CP071839.1"/>
</dbReference>
<accession>A0ABX7TH65</accession>
<gene>
    <name evidence="1" type="ORF">S1361_00175</name>
    <name evidence="2" type="ORF">S1361_38325</name>
</gene>
<dbReference type="EMBL" id="CP071839">
    <property type="protein sequence ID" value="QTD95734.1"/>
    <property type="molecule type" value="Genomic_DNA"/>
</dbReference>